<proteinExistence type="inferred from homology"/>
<comment type="similarity">
    <text evidence="1">Belongs to the LEA type 1 family.</text>
</comment>
<dbReference type="EMBL" id="JBBPBN010000030">
    <property type="protein sequence ID" value="KAK9005853.1"/>
    <property type="molecule type" value="Genomic_DNA"/>
</dbReference>
<feature type="region of interest" description="Disordered" evidence="2">
    <location>
        <begin position="1"/>
        <end position="118"/>
    </location>
</feature>
<reference evidence="3 4" key="1">
    <citation type="journal article" date="2024" name="G3 (Bethesda)">
        <title>Genome assembly of Hibiscus sabdariffa L. provides insights into metabolisms of medicinal natural products.</title>
        <authorList>
            <person name="Kim T."/>
        </authorList>
    </citation>
    <scope>NUCLEOTIDE SEQUENCE [LARGE SCALE GENOMIC DNA]</scope>
    <source>
        <strain evidence="3">TK-2024</strain>
        <tissue evidence="3">Old leaves</tissue>
    </source>
</reference>
<feature type="compositionally biased region" description="Basic and acidic residues" evidence="2">
    <location>
        <begin position="18"/>
        <end position="34"/>
    </location>
</feature>
<accession>A0ABR2QZ04</accession>
<dbReference type="Proteomes" id="UP001396334">
    <property type="component" value="Unassembled WGS sequence"/>
</dbReference>
<feature type="compositionally biased region" description="Polar residues" evidence="2">
    <location>
        <begin position="82"/>
        <end position="101"/>
    </location>
</feature>
<evidence type="ECO:0000313" key="3">
    <source>
        <dbReference type="EMBL" id="KAK9005853.1"/>
    </source>
</evidence>
<comment type="caution">
    <text evidence="3">The sequence shown here is derived from an EMBL/GenBank/DDBJ whole genome shotgun (WGS) entry which is preliminary data.</text>
</comment>
<organism evidence="3 4">
    <name type="scientific">Hibiscus sabdariffa</name>
    <name type="common">roselle</name>
    <dbReference type="NCBI Taxonomy" id="183260"/>
    <lineage>
        <taxon>Eukaryota</taxon>
        <taxon>Viridiplantae</taxon>
        <taxon>Streptophyta</taxon>
        <taxon>Embryophyta</taxon>
        <taxon>Tracheophyta</taxon>
        <taxon>Spermatophyta</taxon>
        <taxon>Magnoliopsida</taxon>
        <taxon>eudicotyledons</taxon>
        <taxon>Gunneridae</taxon>
        <taxon>Pentapetalae</taxon>
        <taxon>rosids</taxon>
        <taxon>malvids</taxon>
        <taxon>Malvales</taxon>
        <taxon>Malvaceae</taxon>
        <taxon>Malvoideae</taxon>
        <taxon>Hibiscus</taxon>
    </lineage>
</organism>
<protein>
    <submittedName>
        <fullName evidence="3">Uncharacterized protein</fullName>
    </submittedName>
</protein>
<keyword evidence="4" id="KW-1185">Reference proteome</keyword>
<dbReference type="Pfam" id="PF03760">
    <property type="entry name" value="LEA_1"/>
    <property type="match status" value="1"/>
</dbReference>
<evidence type="ECO:0000313" key="4">
    <source>
        <dbReference type="Proteomes" id="UP001396334"/>
    </source>
</evidence>
<feature type="region of interest" description="Disordered" evidence="2">
    <location>
        <begin position="136"/>
        <end position="155"/>
    </location>
</feature>
<feature type="compositionally biased region" description="Basic and acidic residues" evidence="2">
    <location>
        <begin position="43"/>
        <end position="64"/>
    </location>
</feature>
<dbReference type="PANTHER" id="PTHR33493:SF2">
    <property type="entry name" value="LATE EMBRYOGENESIS ABUNDANT PROTEIN 46"/>
    <property type="match status" value="1"/>
</dbReference>
<evidence type="ECO:0000256" key="2">
    <source>
        <dbReference type="SAM" id="MobiDB-lite"/>
    </source>
</evidence>
<gene>
    <name evidence="3" type="ORF">V6N11_043273</name>
</gene>
<dbReference type="PANTHER" id="PTHR33493">
    <property type="entry name" value="LATE EMBRYOGENESIS ABUNDANT PROTEIN 6-RELATED"/>
    <property type="match status" value="1"/>
</dbReference>
<dbReference type="InterPro" id="IPR005513">
    <property type="entry name" value="LEA_1"/>
</dbReference>
<name>A0ABR2QZ04_9ROSI</name>
<sequence length="155" mass="15735">MQPIKETAANVMASARSGLEKTKATVGEKVEKATSHSQNQKDMATERKQERIRQAELHKQEARMHNAAAKNSGSGEGAGFTATGTHSYSTTGEHGQSTGAGQMSALPGHGSGQPAGHVVEGSAAAHPVGVGGATASHNTCVEGNPHGYGTGGTYS</sequence>
<feature type="compositionally biased region" description="Gly residues" evidence="2">
    <location>
        <begin position="146"/>
        <end position="155"/>
    </location>
</feature>
<evidence type="ECO:0000256" key="1">
    <source>
        <dbReference type="ARBA" id="ARBA00010975"/>
    </source>
</evidence>